<dbReference type="Pfam" id="PF01218">
    <property type="entry name" value="Coprogen_oxidas"/>
    <property type="match status" value="1"/>
</dbReference>
<gene>
    <name evidence="7" type="ORF">METZ01_LOCUS291061</name>
</gene>
<evidence type="ECO:0000256" key="1">
    <source>
        <dbReference type="ARBA" id="ARBA00005168"/>
    </source>
</evidence>
<dbReference type="GO" id="GO:0005737">
    <property type="term" value="C:cytoplasm"/>
    <property type="evidence" value="ECO:0007669"/>
    <property type="project" value="TreeGrafter"/>
</dbReference>
<comment type="subunit">
    <text evidence="3">Homodimer.</text>
</comment>
<organism evidence="7">
    <name type="scientific">marine metagenome</name>
    <dbReference type="NCBI Taxonomy" id="408172"/>
    <lineage>
        <taxon>unclassified sequences</taxon>
        <taxon>metagenomes</taxon>
        <taxon>ecological metagenomes</taxon>
    </lineage>
</organism>
<dbReference type="AlphaFoldDB" id="A0A382LSC5"/>
<evidence type="ECO:0000256" key="2">
    <source>
        <dbReference type="ARBA" id="ARBA00010644"/>
    </source>
</evidence>
<dbReference type="InterPro" id="IPR036406">
    <property type="entry name" value="Coprogen_oxidase_aer_sf"/>
</dbReference>
<evidence type="ECO:0000256" key="3">
    <source>
        <dbReference type="ARBA" id="ARBA00011738"/>
    </source>
</evidence>
<dbReference type="PANTHER" id="PTHR10755">
    <property type="entry name" value="COPROPORPHYRINOGEN III OXIDASE, MITOCHONDRIAL"/>
    <property type="match status" value="1"/>
</dbReference>
<dbReference type="EMBL" id="UINC01088194">
    <property type="protein sequence ID" value="SVC38207.1"/>
    <property type="molecule type" value="Genomic_DNA"/>
</dbReference>
<comment type="similarity">
    <text evidence="2">Belongs to the aerobic coproporphyrinogen-III oxidase family.</text>
</comment>
<protein>
    <recommendedName>
        <fullName evidence="4">coproporphyrinogen oxidase</fullName>
        <ecNumber evidence="4">1.3.3.3</ecNumber>
    </recommendedName>
</protein>
<dbReference type="EC" id="1.3.3.3" evidence="4"/>
<dbReference type="GO" id="GO:0004109">
    <property type="term" value="F:coproporphyrinogen oxidase activity"/>
    <property type="evidence" value="ECO:0007669"/>
    <property type="project" value="UniProtKB-EC"/>
</dbReference>
<reference evidence="7" key="1">
    <citation type="submission" date="2018-05" db="EMBL/GenBank/DDBJ databases">
        <authorList>
            <person name="Lanie J.A."/>
            <person name="Ng W.-L."/>
            <person name="Kazmierczak K.M."/>
            <person name="Andrzejewski T.M."/>
            <person name="Davidsen T.M."/>
            <person name="Wayne K.J."/>
            <person name="Tettelin H."/>
            <person name="Glass J.I."/>
            <person name="Rusch D."/>
            <person name="Podicherti R."/>
            <person name="Tsui H.-C.T."/>
            <person name="Winkler M.E."/>
        </authorList>
    </citation>
    <scope>NUCLEOTIDE SEQUENCE</scope>
</reference>
<sequence>MQTKNLSRFHAVGVSVISHPSNPFCPTTHMNVRIFFVLGKNNKIKDWWIGGGFDLTPYFPTNKENAFWHNQAKAMLEKFNKNYYKKFAKECDEYFYLPHRNEKRGIGGVFFDQLQHGDIENSLKLIQEVANCFIGSYLDIVNNSKNQSFSIGDKDFQLYRRGRYVEFNLLFDRGTKFGIESNGRADSILASLPPRVLWPNKLSPALKA</sequence>
<comment type="pathway">
    <text evidence="1">Porphyrin-containing compound metabolism; protoporphyrin-IX biosynthesis; protoporphyrinogen-IX from coproporphyrinogen-III (O2 route): step 1/1.</text>
</comment>
<evidence type="ECO:0000313" key="7">
    <source>
        <dbReference type="EMBL" id="SVC38207.1"/>
    </source>
</evidence>
<evidence type="ECO:0000256" key="4">
    <source>
        <dbReference type="ARBA" id="ARBA00012869"/>
    </source>
</evidence>
<evidence type="ECO:0000256" key="6">
    <source>
        <dbReference type="ARBA" id="ARBA00023244"/>
    </source>
</evidence>
<dbReference type="PANTHER" id="PTHR10755:SF0">
    <property type="entry name" value="OXYGEN-DEPENDENT COPROPORPHYRINOGEN-III OXIDASE, MITOCHONDRIAL"/>
    <property type="match status" value="1"/>
</dbReference>
<proteinExistence type="inferred from homology"/>
<keyword evidence="5" id="KW-0560">Oxidoreductase</keyword>
<evidence type="ECO:0000256" key="5">
    <source>
        <dbReference type="ARBA" id="ARBA00023002"/>
    </source>
</evidence>
<keyword evidence="6" id="KW-0627">Porphyrin biosynthesis</keyword>
<dbReference type="Gene3D" id="3.40.1500.10">
    <property type="entry name" value="Coproporphyrinogen III oxidase, aerobic"/>
    <property type="match status" value="1"/>
</dbReference>
<accession>A0A382LSC5</accession>
<dbReference type="InterPro" id="IPR001260">
    <property type="entry name" value="Coprogen_oxidase_aer"/>
</dbReference>
<dbReference type="SUPFAM" id="SSF102886">
    <property type="entry name" value="Coproporphyrinogen III oxidase"/>
    <property type="match status" value="1"/>
</dbReference>
<dbReference type="PRINTS" id="PR00073">
    <property type="entry name" value="COPRGNOXDASE"/>
</dbReference>
<name>A0A382LSC5_9ZZZZ</name>
<feature type="non-terminal residue" evidence="7">
    <location>
        <position position="208"/>
    </location>
</feature>
<dbReference type="GO" id="GO:0006782">
    <property type="term" value="P:protoporphyrinogen IX biosynthetic process"/>
    <property type="evidence" value="ECO:0007669"/>
    <property type="project" value="TreeGrafter"/>
</dbReference>